<feature type="transmembrane region" description="Helical" evidence="4">
    <location>
        <begin position="280"/>
        <end position="299"/>
    </location>
</feature>
<feature type="transmembrane region" description="Helical" evidence="4">
    <location>
        <begin position="103"/>
        <end position="127"/>
    </location>
</feature>
<protein>
    <submittedName>
        <fullName evidence="6">LuxR family transcriptional regulator</fullName>
    </submittedName>
</protein>
<dbReference type="Pfam" id="PF00196">
    <property type="entry name" value="GerE"/>
    <property type="match status" value="1"/>
</dbReference>
<feature type="transmembrane region" description="Helical" evidence="4">
    <location>
        <begin position="139"/>
        <end position="158"/>
    </location>
</feature>
<dbReference type="Proteomes" id="UP000269591">
    <property type="component" value="Unassembled WGS sequence"/>
</dbReference>
<keyword evidence="4" id="KW-0812">Transmembrane</keyword>
<gene>
    <name evidence="6" type="ORF">DMP06_05130</name>
</gene>
<dbReference type="Gene3D" id="1.10.10.10">
    <property type="entry name" value="Winged helix-like DNA-binding domain superfamily/Winged helix DNA-binding domain"/>
    <property type="match status" value="1"/>
</dbReference>
<accession>A0A3N0B0X1</accession>
<feature type="transmembrane region" description="Helical" evidence="4">
    <location>
        <begin position="164"/>
        <end position="181"/>
    </location>
</feature>
<evidence type="ECO:0000256" key="1">
    <source>
        <dbReference type="ARBA" id="ARBA00023015"/>
    </source>
</evidence>
<evidence type="ECO:0000259" key="5">
    <source>
        <dbReference type="PROSITE" id="PS50043"/>
    </source>
</evidence>
<sequence length="536" mass="56814">MQGINRVGGANGVKAIVGSGFYWAWFDALFMSALFATGGTDGLMPEYGAIAAFALSLPVFGLVLWRGDVVGKLFEGRRMTVAVAVAGTIGSLFYTVAGMANNWGAFAGGALLCGLFMGMYNMAWGMVYCKDGAKSATPLIAGAFAIAPLLDAPLLFMIPEARAVFFALFPLASSALFVAMGHSLTRKTKRRDATANAQTSEAAFRPLTDTMDVESRLDESLAKSLGRPQTEPAASPHGMQAFLTNHLGVSAMLIGAVVLVMSGFGYLQHLLSFSTQADGIGVQVARGAAAIVMFCLLVARPERSSAVFRVGFLIMVAGIMMLPFFFGTDTFLVSGAVIIAGYTAFDMFIWVAFSHIAHTRSKSPVKTVAFIRFVANAATALGLVCGVLLVGQEEGANPLAFFQETTVVGYLVVIAIVMLLSSEESAELLRSARPSPAQSTGMVGAMGETSAERMEAWLDGIGLTAREKDVADLLLQGRTQPWIAEALGISENTVGTHVRHIYQKAEVHDRQQLLDLALSSISPESREPQSTITGAT</sequence>
<feature type="transmembrane region" description="Helical" evidence="4">
    <location>
        <begin position="401"/>
        <end position="420"/>
    </location>
</feature>
<dbReference type="PRINTS" id="PR00038">
    <property type="entry name" value="HTHLUXR"/>
</dbReference>
<dbReference type="SUPFAM" id="SSF103473">
    <property type="entry name" value="MFS general substrate transporter"/>
    <property type="match status" value="1"/>
</dbReference>
<dbReference type="SUPFAM" id="SSF46894">
    <property type="entry name" value="C-terminal effector domain of the bipartite response regulators"/>
    <property type="match status" value="1"/>
</dbReference>
<name>A0A3N0B0X1_9ACTN</name>
<feature type="transmembrane region" description="Helical" evidence="4">
    <location>
        <begin position="47"/>
        <end position="67"/>
    </location>
</feature>
<feature type="domain" description="HTH luxR-type" evidence="5">
    <location>
        <begin position="456"/>
        <end position="521"/>
    </location>
</feature>
<dbReference type="AlphaFoldDB" id="A0A3N0B0X1"/>
<keyword evidence="4" id="KW-1133">Transmembrane helix</keyword>
<feature type="transmembrane region" description="Helical" evidence="4">
    <location>
        <begin position="79"/>
        <end position="97"/>
    </location>
</feature>
<dbReference type="InterPro" id="IPR000792">
    <property type="entry name" value="Tscrpt_reg_LuxR_C"/>
</dbReference>
<feature type="transmembrane region" description="Helical" evidence="4">
    <location>
        <begin position="306"/>
        <end position="326"/>
    </location>
</feature>
<reference evidence="7" key="1">
    <citation type="submission" date="2018-05" db="EMBL/GenBank/DDBJ databases">
        <title>Genome Sequencing of selected type strains of the family Eggerthellaceae.</title>
        <authorList>
            <person name="Danylec N."/>
            <person name="Stoll D.A."/>
            <person name="Doetsch A."/>
            <person name="Huch M."/>
        </authorList>
    </citation>
    <scope>NUCLEOTIDE SEQUENCE [LARGE SCALE GENOMIC DNA]</scope>
    <source>
        <strain evidence="7">DSM 24851</strain>
    </source>
</reference>
<dbReference type="CDD" id="cd06170">
    <property type="entry name" value="LuxR_C_like"/>
    <property type="match status" value="1"/>
</dbReference>
<dbReference type="OrthoDB" id="3172434at2"/>
<dbReference type="PANTHER" id="PTHR44688:SF16">
    <property type="entry name" value="DNA-BINDING TRANSCRIPTIONAL ACTIVATOR DEVR_DOSR"/>
    <property type="match status" value="1"/>
</dbReference>
<dbReference type="SMART" id="SM00421">
    <property type="entry name" value="HTH_LUXR"/>
    <property type="match status" value="1"/>
</dbReference>
<evidence type="ECO:0000256" key="4">
    <source>
        <dbReference type="SAM" id="Phobius"/>
    </source>
</evidence>
<dbReference type="InterPro" id="IPR016032">
    <property type="entry name" value="Sig_transdc_resp-reg_C-effctor"/>
</dbReference>
<dbReference type="PANTHER" id="PTHR44688">
    <property type="entry name" value="DNA-BINDING TRANSCRIPTIONAL ACTIVATOR DEVR_DOSR"/>
    <property type="match status" value="1"/>
</dbReference>
<dbReference type="GO" id="GO:0003677">
    <property type="term" value="F:DNA binding"/>
    <property type="evidence" value="ECO:0007669"/>
    <property type="project" value="UniProtKB-KW"/>
</dbReference>
<feature type="transmembrane region" description="Helical" evidence="4">
    <location>
        <begin position="12"/>
        <end position="35"/>
    </location>
</feature>
<evidence type="ECO:0000256" key="3">
    <source>
        <dbReference type="ARBA" id="ARBA00023163"/>
    </source>
</evidence>
<dbReference type="InterPro" id="IPR036388">
    <property type="entry name" value="WH-like_DNA-bd_sf"/>
</dbReference>
<feature type="transmembrane region" description="Helical" evidence="4">
    <location>
        <begin position="332"/>
        <end position="357"/>
    </location>
</feature>
<evidence type="ECO:0000256" key="2">
    <source>
        <dbReference type="ARBA" id="ARBA00023125"/>
    </source>
</evidence>
<keyword evidence="2" id="KW-0238">DNA-binding</keyword>
<dbReference type="PROSITE" id="PS50043">
    <property type="entry name" value="HTH_LUXR_2"/>
    <property type="match status" value="1"/>
</dbReference>
<keyword evidence="1" id="KW-0805">Transcription regulation</keyword>
<organism evidence="6 7">
    <name type="scientific">Slackia equolifaciens</name>
    <dbReference type="NCBI Taxonomy" id="498718"/>
    <lineage>
        <taxon>Bacteria</taxon>
        <taxon>Bacillati</taxon>
        <taxon>Actinomycetota</taxon>
        <taxon>Coriobacteriia</taxon>
        <taxon>Eggerthellales</taxon>
        <taxon>Eggerthellaceae</taxon>
        <taxon>Slackia</taxon>
    </lineage>
</organism>
<feature type="transmembrane region" description="Helical" evidence="4">
    <location>
        <begin position="247"/>
        <end position="268"/>
    </location>
</feature>
<comment type="caution">
    <text evidence="6">The sequence shown here is derived from an EMBL/GenBank/DDBJ whole genome shotgun (WGS) entry which is preliminary data.</text>
</comment>
<keyword evidence="4" id="KW-0472">Membrane</keyword>
<dbReference type="GO" id="GO:0006355">
    <property type="term" value="P:regulation of DNA-templated transcription"/>
    <property type="evidence" value="ECO:0007669"/>
    <property type="project" value="InterPro"/>
</dbReference>
<keyword evidence="3" id="KW-0804">Transcription</keyword>
<keyword evidence="7" id="KW-1185">Reference proteome</keyword>
<feature type="transmembrane region" description="Helical" evidence="4">
    <location>
        <begin position="369"/>
        <end position="389"/>
    </location>
</feature>
<dbReference type="InterPro" id="IPR036259">
    <property type="entry name" value="MFS_trans_sf"/>
</dbReference>
<evidence type="ECO:0000313" key="7">
    <source>
        <dbReference type="Proteomes" id="UP000269591"/>
    </source>
</evidence>
<evidence type="ECO:0000313" key="6">
    <source>
        <dbReference type="EMBL" id="RNL40510.1"/>
    </source>
</evidence>
<proteinExistence type="predicted"/>
<dbReference type="RefSeq" id="WP_123208662.1">
    <property type="nucleotide sequence ID" value="NZ_JBHTHO010000005.1"/>
</dbReference>
<dbReference type="EMBL" id="QIBX01000006">
    <property type="protein sequence ID" value="RNL40510.1"/>
    <property type="molecule type" value="Genomic_DNA"/>
</dbReference>